<protein>
    <submittedName>
        <fullName evidence="1">Uncharacterized protein</fullName>
    </submittedName>
</protein>
<dbReference type="EMBL" id="LAZR01000001">
    <property type="protein sequence ID" value="KKO12218.1"/>
    <property type="molecule type" value="Genomic_DNA"/>
</dbReference>
<reference evidence="1" key="1">
    <citation type="journal article" date="2015" name="Nature">
        <title>Complex archaea that bridge the gap between prokaryotes and eukaryotes.</title>
        <authorList>
            <person name="Spang A."/>
            <person name="Saw J.H."/>
            <person name="Jorgensen S.L."/>
            <person name="Zaremba-Niedzwiedzka K."/>
            <person name="Martijn J."/>
            <person name="Lind A.E."/>
            <person name="van Eijk R."/>
            <person name="Schleper C."/>
            <person name="Guy L."/>
            <person name="Ettema T.J."/>
        </authorList>
    </citation>
    <scope>NUCLEOTIDE SEQUENCE</scope>
</reference>
<evidence type="ECO:0000313" key="1">
    <source>
        <dbReference type="EMBL" id="KKO12218.1"/>
    </source>
</evidence>
<dbReference type="AlphaFoldDB" id="A0A0F9WI50"/>
<accession>A0A0F9WI50</accession>
<name>A0A0F9WI50_9ZZZZ</name>
<gene>
    <name evidence="1" type="ORF">LCGC14_0002270</name>
</gene>
<dbReference type="InterPro" id="IPR011990">
    <property type="entry name" value="TPR-like_helical_dom_sf"/>
</dbReference>
<sequence>MSYTLQAGTHAVRLWALATSLIAATLLAPAIQAQPYTPESNSSIVDTLPAAIVELAADIRRQQQARATDNGAADILQQAMASYQIAAASGEARAYGRTQAILQRWPDETAQPAMYHILLAAVLQHNHQFRAALTELRHVISAGADAGPAYIQALMIESQIGLVIGDYARVAQSCEALRTSARRPVFINCQAQLDGVTGNARQALTLLRDTLRDGSGLNIVDYSELLTTAAVLAHRLDEPTLAEDYYRNALRISPANSFVTVNYGNLLLEQGRYHDLIALLSGESDNTLNAELSILLTRALLATGTPADQQRADLLLARLDRDFELAFIRNEAIPYKEYAQYALALADQPAAALSAAAENWKQQKEPSDTRLLASAAAANNDHDTLARIERWISDAGTEDANLQEILDSMSESTP</sequence>
<organism evidence="1">
    <name type="scientific">marine sediment metagenome</name>
    <dbReference type="NCBI Taxonomy" id="412755"/>
    <lineage>
        <taxon>unclassified sequences</taxon>
        <taxon>metagenomes</taxon>
        <taxon>ecological metagenomes</taxon>
    </lineage>
</organism>
<proteinExistence type="predicted"/>
<comment type="caution">
    <text evidence="1">The sequence shown here is derived from an EMBL/GenBank/DDBJ whole genome shotgun (WGS) entry which is preliminary data.</text>
</comment>
<dbReference type="Gene3D" id="1.25.40.10">
    <property type="entry name" value="Tetratricopeptide repeat domain"/>
    <property type="match status" value="1"/>
</dbReference>
<dbReference type="SUPFAM" id="SSF48452">
    <property type="entry name" value="TPR-like"/>
    <property type="match status" value="1"/>
</dbReference>